<dbReference type="Pfam" id="PF07081">
    <property type="entry name" value="DUF1349"/>
    <property type="match status" value="1"/>
</dbReference>
<comment type="caution">
    <text evidence="1">The sequence shown here is derived from an EMBL/GenBank/DDBJ whole genome shotgun (WGS) entry which is preliminary data.</text>
</comment>
<proteinExistence type="predicted"/>
<dbReference type="SUPFAM" id="SSF49899">
    <property type="entry name" value="Concanavalin A-like lectins/glucanases"/>
    <property type="match status" value="1"/>
</dbReference>
<protein>
    <submittedName>
        <fullName evidence="1">DUF1349 domain-containing protein</fullName>
    </submittedName>
</protein>
<keyword evidence="2" id="KW-1185">Reference proteome</keyword>
<evidence type="ECO:0000313" key="2">
    <source>
        <dbReference type="Proteomes" id="UP000290545"/>
    </source>
</evidence>
<dbReference type="EMBL" id="SDHZ01000001">
    <property type="protein sequence ID" value="RXK86325.1"/>
    <property type="molecule type" value="Genomic_DNA"/>
</dbReference>
<dbReference type="AlphaFoldDB" id="A0A4Q1DBZ5"/>
<dbReference type="Gene3D" id="2.60.120.200">
    <property type="match status" value="1"/>
</dbReference>
<dbReference type="GO" id="GO:0004553">
    <property type="term" value="F:hydrolase activity, hydrolyzing O-glycosyl compounds"/>
    <property type="evidence" value="ECO:0007669"/>
    <property type="project" value="UniProtKB-ARBA"/>
</dbReference>
<reference evidence="1 2" key="1">
    <citation type="submission" date="2019-01" db="EMBL/GenBank/DDBJ databases">
        <title>Filimonas sp. strain TTM-71.</title>
        <authorList>
            <person name="Chen W.-M."/>
        </authorList>
    </citation>
    <scope>NUCLEOTIDE SEQUENCE [LARGE SCALE GENOMIC DNA]</scope>
    <source>
        <strain evidence="1 2">TTM-71</strain>
    </source>
</reference>
<accession>A0A4Q1DBZ5</accession>
<gene>
    <name evidence="1" type="ORF">ESB13_05835</name>
</gene>
<dbReference type="Proteomes" id="UP000290545">
    <property type="component" value="Unassembled WGS sequence"/>
</dbReference>
<dbReference type="GO" id="GO:0005975">
    <property type="term" value="P:carbohydrate metabolic process"/>
    <property type="evidence" value="ECO:0007669"/>
    <property type="project" value="UniProtKB-ARBA"/>
</dbReference>
<dbReference type="PANTHER" id="PTHR35332:SF2">
    <property type="entry name" value="REGULATION OF ENOLASE PROTEIN 1"/>
    <property type="match status" value="1"/>
</dbReference>
<evidence type="ECO:0000313" key="1">
    <source>
        <dbReference type="EMBL" id="RXK86325.1"/>
    </source>
</evidence>
<dbReference type="RefSeq" id="WP_129002075.1">
    <property type="nucleotide sequence ID" value="NZ_SDHZ01000001.1"/>
</dbReference>
<organism evidence="1 2">
    <name type="scientific">Filimonas effusa</name>
    <dbReference type="NCBI Taxonomy" id="2508721"/>
    <lineage>
        <taxon>Bacteria</taxon>
        <taxon>Pseudomonadati</taxon>
        <taxon>Bacteroidota</taxon>
        <taxon>Chitinophagia</taxon>
        <taxon>Chitinophagales</taxon>
        <taxon>Chitinophagaceae</taxon>
        <taxon>Filimonas</taxon>
    </lineage>
</organism>
<dbReference type="InterPro" id="IPR009784">
    <property type="entry name" value="DUF1349"/>
</dbReference>
<name>A0A4Q1DBZ5_9BACT</name>
<dbReference type="PANTHER" id="PTHR35332">
    <property type="entry name" value="REGULATION OF ENOLASE PROTEIN 1"/>
    <property type="match status" value="1"/>
</dbReference>
<sequence length="237" mass="26135">MKLKSTLAACGCITALLFHPVVSSEQDSIPVKPVTLRGVPYSLLVVNNPTKIAVAGDTAVTITAPGRTNLFNAPDSGYYVQNAPRLCFKPDNAFLLTARVSARLTEIYDVAALVIYQDKDKWAKLCFENSALKQTTIVSVVTANRYSDDCNSIKPDKDHIYFAIARKGAEFSFFCSPDYKSWELVRHFRLEGLNDQMTIGFAVHGSRRAKTDSFSGTFSEVTYSAKAPANMRDIGTR</sequence>
<dbReference type="OrthoDB" id="9808724at2"/>
<dbReference type="InterPro" id="IPR013320">
    <property type="entry name" value="ConA-like_dom_sf"/>
</dbReference>